<protein>
    <submittedName>
        <fullName evidence="1">Uncharacterized protein</fullName>
    </submittedName>
</protein>
<accession>A0A5B7GMK9</accession>
<dbReference type="AlphaFoldDB" id="A0A5B7GMK9"/>
<dbReference type="EMBL" id="VSRR010018526">
    <property type="protein sequence ID" value="MPC61420.1"/>
    <property type="molecule type" value="Genomic_DNA"/>
</dbReference>
<gene>
    <name evidence="1" type="ORF">E2C01_055492</name>
</gene>
<name>A0A5B7GMK9_PORTR</name>
<dbReference type="Proteomes" id="UP000324222">
    <property type="component" value="Unassembled WGS sequence"/>
</dbReference>
<keyword evidence="2" id="KW-1185">Reference proteome</keyword>
<organism evidence="1 2">
    <name type="scientific">Portunus trituberculatus</name>
    <name type="common">Swimming crab</name>
    <name type="synonym">Neptunus trituberculatus</name>
    <dbReference type="NCBI Taxonomy" id="210409"/>
    <lineage>
        <taxon>Eukaryota</taxon>
        <taxon>Metazoa</taxon>
        <taxon>Ecdysozoa</taxon>
        <taxon>Arthropoda</taxon>
        <taxon>Crustacea</taxon>
        <taxon>Multicrustacea</taxon>
        <taxon>Malacostraca</taxon>
        <taxon>Eumalacostraca</taxon>
        <taxon>Eucarida</taxon>
        <taxon>Decapoda</taxon>
        <taxon>Pleocyemata</taxon>
        <taxon>Brachyura</taxon>
        <taxon>Eubrachyura</taxon>
        <taxon>Portunoidea</taxon>
        <taxon>Portunidae</taxon>
        <taxon>Portuninae</taxon>
        <taxon>Portunus</taxon>
    </lineage>
</organism>
<comment type="caution">
    <text evidence="1">The sequence shown here is derived from an EMBL/GenBank/DDBJ whole genome shotgun (WGS) entry which is preliminary data.</text>
</comment>
<evidence type="ECO:0000313" key="2">
    <source>
        <dbReference type="Proteomes" id="UP000324222"/>
    </source>
</evidence>
<sequence>MTKCLRLLHLVGFEPTPGRLPDPTLITLSTMPRLAPSEDPIQADLRRPGCLEKVLTPEFMTVFTTTTIHEDIDRYSLLIT</sequence>
<reference evidence="1 2" key="1">
    <citation type="submission" date="2019-05" db="EMBL/GenBank/DDBJ databases">
        <title>Another draft genome of Portunus trituberculatus and its Hox gene families provides insights of decapod evolution.</title>
        <authorList>
            <person name="Jeong J.-H."/>
            <person name="Song I."/>
            <person name="Kim S."/>
            <person name="Choi T."/>
            <person name="Kim D."/>
            <person name="Ryu S."/>
            <person name="Kim W."/>
        </authorList>
    </citation>
    <scope>NUCLEOTIDE SEQUENCE [LARGE SCALE GENOMIC DNA]</scope>
    <source>
        <tissue evidence="1">Muscle</tissue>
    </source>
</reference>
<evidence type="ECO:0000313" key="1">
    <source>
        <dbReference type="EMBL" id="MPC61420.1"/>
    </source>
</evidence>
<proteinExistence type="predicted"/>